<feature type="region of interest" description="Disordered" evidence="4">
    <location>
        <begin position="1"/>
        <end position="22"/>
    </location>
</feature>
<dbReference type="GO" id="GO:0007040">
    <property type="term" value="P:lysosome organization"/>
    <property type="evidence" value="ECO:0007669"/>
    <property type="project" value="TreeGrafter"/>
</dbReference>
<reference evidence="5 6" key="1">
    <citation type="journal article" date="2018" name="Sci. Rep.">
        <title>Comparative analysis of the Pocillopora damicornis genome highlights role of immune system in coral evolution.</title>
        <authorList>
            <person name="Cunning R."/>
            <person name="Bay R.A."/>
            <person name="Gillette P."/>
            <person name="Baker A.C."/>
            <person name="Traylor-Knowles N."/>
        </authorList>
    </citation>
    <scope>NUCLEOTIDE SEQUENCE [LARGE SCALE GENOMIC DNA]</scope>
    <source>
        <strain evidence="5">RSMAS</strain>
        <tissue evidence="5">Whole animal</tissue>
    </source>
</reference>
<evidence type="ECO:0000256" key="4">
    <source>
        <dbReference type="SAM" id="MobiDB-lite"/>
    </source>
</evidence>
<dbReference type="GO" id="GO:0008021">
    <property type="term" value="C:synaptic vesicle"/>
    <property type="evidence" value="ECO:0007669"/>
    <property type="project" value="TreeGrafter"/>
</dbReference>
<evidence type="ECO:0000256" key="2">
    <source>
        <dbReference type="ARBA" id="ARBA00023054"/>
    </source>
</evidence>
<sequence>MAEKVADTKETKSAVGSGEGHQDAFREGILQMFRPAVEELDSKALSVSQVELREQIDKLAQDLHRLSELQEFPIDLEPYVKKLMNSRRRVMLVNNILQNAQERLGRLHQSVTRETARRKALLEPSEFS</sequence>
<organism evidence="5 6">
    <name type="scientific">Pocillopora damicornis</name>
    <name type="common">Cauliflower coral</name>
    <name type="synonym">Millepora damicornis</name>
    <dbReference type="NCBI Taxonomy" id="46731"/>
    <lineage>
        <taxon>Eukaryota</taxon>
        <taxon>Metazoa</taxon>
        <taxon>Cnidaria</taxon>
        <taxon>Anthozoa</taxon>
        <taxon>Hexacorallia</taxon>
        <taxon>Scleractinia</taxon>
        <taxon>Astrocoeniina</taxon>
        <taxon>Pocilloporidae</taxon>
        <taxon>Pocillopora</taxon>
    </lineage>
</organism>
<gene>
    <name evidence="5" type="ORF">pdam_00012765</name>
</gene>
<evidence type="ECO:0000256" key="1">
    <source>
        <dbReference type="ARBA" id="ARBA00006111"/>
    </source>
</evidence>
<accession>A0A3M6TJ03</accession>
<protein>
    <recommendedName>
        <fullName evidence="3">Biogenesis of lysosome-related organelles complex 1 subunit 7</fullName>
    </recommendedName>
</protein>
<feature type="compositionally biased region" description="Basic and acidic residues" evidence="4">
    <location>
        <begin position="1"/>
        <end position="12"/>
    </location>
</feature>
<comment type="similarity">
    <text evidence="1">Belongs to the SNAPIN family.</text>
</comment>
<dbReference type="GO" id="GO:0016079">
    <property type="term" value="P:synaptic vesicle exocytosis"/>
    <property type="evidence" value="ECO:0007669"/>
    <property type="project" value="TreeGrafter"/>
</dbReference>
<dbReference type="AlphaFoldDB" id="A0A3M6TJ03"/>
<evidence type="ECO:0000313" key="5">
    <source>
        <dbReference type="EMBL" id="RMX41360.1"/>
    </source>
</evidence>
<keyword evidence="6" id="KW-1185">Reference proteome</keyword>
<dbReference type="GO" id="GO:2000300">
    <property type="term" value="P:regulation of synaptic vesicle exocytosis"/>
    <property type="evidence" value="ECO:0007669"/>
    <property type="project" value="TreeGrafter"/>
</dbReference>
<dbReference type="InterPro" id="IPR028119">
    <property type="entry name" value="Snapin/Pallidin/Snn1"/>
</dbReference>
<dbReference type="STRING" id="46731.A0A3M6TJ03"/>
<dbReference type="GO" id="GO:0006886">
    <property type="term" value="P:intracellular protein transport"/>
    <property type="evidence" value="ECO:0007669"/>
    <property type="project" value="InterPro"/>
</dbReference>
<name>A0A3M6TJ03_POCDA</name>
<dbReference type="GO" id="GO:0032418">
    <property type="term" value="P:lysosome localization"/>
    <property type="evidence" value="ECO:0007669"/>
    <property type="project" value="TreeGrafter"/>
</dbReference>
<dbReference type="EMBL" id="RCHS01003501">
    <property type="protein sequence ID" value="RMX41360.1"/>
    <property type="molecule type" value="Genomic_DNA"/>
</dbReference>
<dbReference type="GO" id="GO:0099078">
    <property type="term" value="C:BORC complex"/>
    <property type="evidence" value="ECO:0007669"/>
    <property type="project" value="TreeGrafter"/>
</dbReference>
<dbReference type="Pfam" id="PF14712">
    <property type="entry name" value="Snapin_Pallidin"/>
    <property type="match status" value="1"/>
</dbReference>
<dbReference type="GO" id="GO:0008333">
    <property type="term" value="P:endosome to lysosome transport"/>
    <property type="evidence" value="ECO:0007669"/>
    <property type="project" value="TreeGrafter"/>
</dbReference>
<evidence type="ECO:0000313" key="6">
    <source>
        <dbReference type="Proteomes" id="UP000275408"/>
    </source>
</evidence>
<proteinExistence type="inferred from homology"/>
<dbReference type="InterPro" id="IPR017246">
    <property type="entry name" value="Snapin"/>
</dbReference>
<keyword evidence="2" id="KW-0175">Coiled coil</keyword>
<dbReference type="Proteomes" id="UP000275408">
    <property type="component" value="Unassembled WGS sequence"/>
</dbReference>
<dbReference type="GO" id="GO:0000149">
    <property type="term" value="F:SNARE binding"/>
    <property type="evidence" value="ECO:0007669"/>
    <property type="project" value="TreeGrafter"/>
</dbReference>
<dbReference type="GO" id="GO:0031083">
    <property type="term" value="C:BLOC-1 complex"/>
    <property type="evidence" value="ECO:0007669"/>
    <property type="project" value="InterPro"/>
</dbReference>
<dbReference type="PANTHER" id="PTHR31305:SF2">
    <property type="entry name" value="SNARE-ASSOCIATED PROTEIN SNAPIN"/>
    <property type="match status" value="1"/>
</dbReference>
<evidence type="ECO:0000256" key="3">
    <source>
        <dbReference type="ARBA" id="ARBA00033330"/>
    </source>
</evidence>
<dbReference type="OrthoDB" id="5399166at2759"/>
<comment type="caution">
    <text evidence="5">The sequence shown here is derived from an EMBL/GenBank/DDBJ whole genome shotgun (WGS) entry which is preliminary data.</text>
</comment>
<dbReference type="PANTHER" id="PTHR31305">
    <property type="entry name" value="SNARE-ASSOCIATED PROTEIN SNAPIN"/>
    <property type="match status" value="1"/>
</dbReference>